<dbReference type="SFLD" id="SFLDF00027">
    <property type="entry name" value="p-type_atpase"/>
    <property type="match status" value="1"/>
</dbReference>
<keyword evidence="6" id="KW-1278">Translocase</keyword>
<sequence>MGKTSSCHVLLSLPNGERLTLKCRAFFKLKCTGWKAFFEEPIMLIAFVLLGRNLEQRAKIKATSDMTGLLSVLPTKARLVVNGDAKDLGSIVEVPCSSLSVGDKIVVLPGDRVPADGTVTAGRSTIDESSFTGEPLPLTKLPGSQVSAGSINLNGTLTIEVKRPGGETAMGDIVRLVEEAQSREAPVQRLADKVSGHFTYGVMTISAATFMFWSMFGTRILPTALNQGNPISLALQLSCSVLVVACPCALGLATPTAVLLSFLKNSSFIILPHVGTSLGATRGLLLRGGNVLEKFSMVNSVVFDKTGTLTIGRPAVTKVVPLGGMKIADSQLNPDATLSEVELLKLAASVESNTIHPVGKAIVEAAQAAGCQNVKVTDGTFMEEPGSGAVATIENKVVSIGTLDWIQRHGVDEKPFQEVEDLKNQSVVYVGVDNTLAGLIYFEDQIREDARQVVESLSCQGINVYMLSGDKKSTAEHVASLVGIPKEKVLSGVKPDEKKKFISELQKDQSIVAMVGDGINDAAALAESHVGVAMGGGVGAASEVSSIVLMGNRLSQVFGRRT</sequence>
<comment type="subcellular location">
    <subcellularLocation>
        <location evidence="1">Membrane</location>
        <topology evidence="1">Multi-pass membrane protein</topology>
    </subcellularLocation>
</comment>
<comment type="caution">
    <text evidence="11">The sequence shown here is derived from an EMBL/GenBank/DDBJ whole genome shotgun (WGS) entry which is preliminary data.</text>
</comment>
<dbReference type="InterPro" id="IPR018303">
    <property type="entry name" value="ATPase_P-typ_P_site"/>
</dbReference>
<dbReference type="InterPro" id="IPR027256">
    <property type="entry name" value="P-typ_ATPase_IB"/>
</dbReference>
<evidence type="ECO:0000313" key="12">
    <source>
        <dbReference type="Proteomes" id="UP000886885"/>
    </source>
</evidence>
<keyword evidence="3 9" id="KW-0479">Metal-binding</keyword>
<dbReference type="GO" id="GO:0005524">
    <property type="term" value="F:ATP binding"/>
    <property type="evidence" value="ECO:0007669"/>
    <property type="project" value="UniProtKB-UniRule"/>
</dbReference>
<dbReference type="EMBL" id="JAAWWB010000001">
    <property type="protein sequence ID" value="KAG6792480.1"/>
    <property type="molecule type" value="Genomic_DNA"/>
</dbReference>
<organism evidence="11 12">
    <name type="scientific">Populus tomentosa</name>
    <name type="common">Chinese white poplar</name>
    <dbReference type="NCBI Taxonomy" id="118781"/>
    <lineage>
        <taxon>Eukaryota</taxon>
        <taxon>Viridiplantae</taxon>
        <taxon>Streptophyta</taxon>
        <taxon>Embryophyta</taxon>
        <taxon>Tracheophyta</taxon>
        <taxon>Spermatophyta</taxon>
        <taxon>Magnoliopsida</taxon>
        <taxon>eudicotyledons</taxon>
        <taxon>Gunneridae</taxon>
        <taxon>Pentapetalae</taxon>
        <taxon>rosids</taxon>
        <taxon>fabids</taxon>
        <taxon>Malpighiales</taxon>
        <taxon>Salicaceae</taxon>
        <taxon>Saliceae</taxon>
        <taxon>Populus</taxon>
    </lineage>
</organism>
<evidence type="ECO:0000259" key="10">
    <source>
        <dbReference type="Pfam" id="PF00122"/>
    </source>
</evidence>
<protein>
    <recommendedName>
        <fullName evidence="10">P-type ATPase A domain-containing protein</fullName>
    </recommendedName>
</protein>
<dbReference type="GO" id="GO:0005507">
    <property type="term" value="F:copper ion binding"/>
    <property type="evidence" value="ECO:0007669"/>
    <property type="project" value="TreeGrafter"/>
</dbReference>
<dbReference type="GO" id="GO:0055070">
    <property type="term" value="P:copper ion homeostasis"/>
    <property type="evidence" value="ECO:0007669"/>
    <property type="project" value="TreeGrafter"/>
</dbReference>
<dbReference type="FunFam" id="2.70.150.10:FF:000002">
    <property type="entry name" value="Copper-transporting ATPase 1, putative"/>
    <property type="match status" value="1"/>
</dbReference>
<dbReference type="GO" id="GO:0043682">
    <property type="term" value="F:P-type divalent copper transporter activity"/>
    <property type="evidence" value="ECO:0007669"/>
    <property type="project" value="TreeGrafter"/>
</dbReference>
<dbReference type="InterPro" id="IPR059000">
    <property type="entry name" value="ATPase_P-type_domA"/>
</dbReference>
<keyword evidence="5 9" id="KW-0067">ATP-binding</keyword>
<dbReference type="SFLD" id="SFLDS00003">
    <property type="entry name" value="Haloacid_Dehalogenase"/>
    <property type="match status" value="1"/>
</dbReference>
<dbReference type="SFLD" id="SFLDG00002">
    <property type="entry name" value="C1.7:_P-type_atpase_like"/>
    <property type="match status" value="1"/>
</dbReference>
<evidence type="ECO:0000256" key="7">
    <source>
        <dbReference type="ARBA" id="ARBA00022989"/>
    </source>
</evidence>
<evidence type="ECO:0000256" key="2">
    <source>
        <dbReference type="ARBA" id="ARBA00022692"/>
    </source>
</evidence>
<dbReference type="AlphaFoldDB" id="A0A8X8DIC0"/>
<reference evidence="11" key="1">
    <citation type="journal article" date="2020" name="bioRxiv">
        <title>Hybrid origin of Populus tomentosa Carr. identified through genome sequencing and phylogenomic analysis.</title>
        <authorList>
            <person name="An X."/>
            <person name="Gao K."/>
            <person name="Chen Z."/>
            <person name="Li J."/>
            <person name="Yang X."/>
            <person name="Yang X."/>
            <person name="Zhou J."/>
            <person name="Guo T."/>
            <person name="Zhao T."/>
            <person name="Huang S."/>
            <person name="Miao D."/>
            <person name="Khan W.U."/>
            <person name="Rao P."/>
            <person name="Ye M."/>
            <person name="Lei B."/>
            <person name="Liao W."/>
            <person name="Wang J."/>
            <person name="Ji L."/>
            <person name="Li Y."/>
            <person name="Guo B."/>
            <person name="Mustafa N.S."/>
            <person name="Li S."/>
            <person name="Yun Q."/>
            <person name="Keller S.R."/>
            <person name="Mao J."/>
            <person name="Zhang R."/>
            <person name="Strauss S.H."/>
        </authorList>
    </citation>
    <scope>NUCLEOTIDE SEQUENCE</scope>
    <source>
        <strain evidence="11">GM15</strain>
        <tissue evidence="11">Leaf</tissue>
    </source>
</reference>
<evidence type="ECO:0000256" key="8">
    <source>
        <dbReference type="ARBA" id="ARBA00023136"/>
    </source>
</evidence>
<dbReference type="PANTHER" id="PTHR43520:SF22">
    <property type="entry name" value="COPPER-TRANSPORTING ATPASE PAA1, CHLOROPLASTIC"/>
    <property type="match status" value="1"/>
</dbReference>
<keyword evidence="4 9" id="KW-0547">Nucleotide-binding</keyword>
<dbReference type="NCBIfam" id="TIGR01525">
    <property type="entry name" value="ATPase-IB_hvy"/>
    <property type="match status" value="1"/>
</dbReference>
<dbReference type="InterPro" id="IPR001757">
    <property type="entry name" value="P_typ_ATPase"/>
</dbReference>
<dbReference type="InterPro" id="IPR044492">
    <property type="entry name" value="P_typ_ATPase_HD_dom"/>
</dbReference>
<dbReference type="Proteomes" id="UP000886885">
    <property type="component" value="Chromosome 1A"/>
</dbReference>
<proteinExistence type="inferred from homology"/>
<keyword evidence="8 9" id="KW-0472">Membrane</keyword>
<dbReference type="PROSITE" id="PS00154">
    <property type="entry name" value="ATPASE_E1_E2"/>
    <property type="match status" value="1"/>
</dbReference>
<evidence type="ECO:0000256" key="6">
    <source>
        <dbReference type="ARBA" id="ARBA00022967"/>
    </source>
</evidence>
<evidence type="ECO:0000256" key="1">
    <source>
        <dbReference type="ARBA" id="ARBA00004141"/>
    </source>
</evidence>
<dbReference type="Pfam" id="PF00702">
    <property type="entry name" value="Hydrolase"/>
    <property type="match status" value="1"/>
</dbReference>
<evidence type="ECO:0000256" key="9">
    <source>
        <dbReference type="RuleBase" id="RU362081"/>
    </source>
</evidence>
<keyword evidence="2 9" id="KW-0812">Transmembrane</keyword>
<evidence type="ECO:0000256" key="4">
    <source>
        <dbReference type="ARBA" id="ARBA00022741"/>
    </source>
</evidence>
<dbReference type="OrthoDB" id="432719at2759"/>
<evidence type="ECO:0000256" key="5">
    <source>
        <dbReference type="ARBA" id="ARBA00022840"/>
    </source>
</evidence>
<dbReference type="GO" id="GO:0016020">
    <property type="term" value="C:membrane"/>
    <property type="evidence" value="ECO:0007669"/>
    <property type="project" value="UniProtKB-SubCell"/>
</dbReference>
<gene>
    <name evidence="11" type="ORF">POTOM_001630</name>
</gene>
<comment type="caution">
    <text evidence="9">Lacks conserved residue(s) required for the propagation of feature annotation.</text>
</comment>
<dbReference type="GO" id="GO:0016887">
    <property type="term" value="F:ATP hydrolysis activity"/>
    <property type="evidence" value="ECO:0007669"/>
    <property type="project" value="InterPro"/>
</dbReference>
<feature type="transmembrane region" description="Helical" evidence="9">
    <location>
        <begin position="241"/>
        <end position="263"/>
    </location>
</feature>
<evidence type="ECO:0000313" key="11">
    <source>
        <dbReference type="EMBL" id="KAG6792480.1"/>
    </source>
</evidence>
<keyword evidence="12" id="KW-1185">Reference proteome</keyword>
<accession>A0A8X8DIC0</accession>
<keyword evidence="7 9" id="KW-1133">Transmembrane helix</keyword>
<feature type="domain" description="P-type ATPase A" evidence="10">
    <location>
        <begin position="74"/>
        <end position="178"/>
    </location>
</feature>
<evidence type="ECO:0000256" key="3">
    <source>
        <dbReference type="ARBA" id="ARBA00022723"/>
    </source>
</evidence>
<feature type="transmembrane region" description="Helical" evidence="9">
    <location>
        <begin position="198"/>
        <end position="221"/>
    </location>
</feature>
<dbReference type="PANTHER" id="PTHR43520">
    <property type="entry name" value="ATP7, ISOFORM B"/>
    <property type="match status" value="1"/>
</dbReference>
<dbReference type="NCBIfam" id="TIGR01494">
    <property type="entry name" value="ATPase_P-type"/>
    <property type="match status" value="2"/>
</dbReference>
<dbReference type="FunFam" id="3.40.1110.10:FF:000071">
    <property type="entry name" value="Copper-transporting ATPase PAA1 chloroplastic"/>
    <property type="match status" value="1"/>
</dbReference>
<name>A0A8X8DIC0_POPTO</name>
<comment type="similarity">
    <text evidence="9">Belongs to the cation transport ATPase (P-type) (TC 3.A.3) family. Type IB subfamily.</text>
</comment>
<dbReference type="Pfam" id="PF00122">
    <property type="entry name" value="E1-E2_ATPase"/>
    <property type="match status" value="1"/>
</dbReference>